<evidence type="ECO:0000256" key="1">
    <source>
        <dbReference type="ARBA" id="ARBA00022729"/>
    </source>
</evidence>
<dbReference type="Pfam" id="PF13778">
    <property type="entry name" value="DUF4174"/>
    <property type="match status" value="1"/>
</dbReference>
<keyword evidence="4" id="KW-1185">Reference proteome</keyword>
<evidence type="ECO:0000313" key="3">
    <source>
        <dbReference type="EMBL" id="MBR7888822.1"/>
    </source>
</evidence>
<dbReference type="InterPro" id="IPR025232">
    <property type="entry name" value="DUF4174"/>
</dbReference>
<protein>
    <submittedName>
        <fullName evidence="3">DUF4174 domain-containing protein</fullName>
    </submittedName>
</protein>
<accession>A0ABS5HB00</accession>
<feature type="domain" description="DUF4174" evidence="2">
    <location>
        <begin position="27"/>
        <end position="134"/>
    </location>
</feature>
<sequence>MRYFIFLLAFIGSFSTKASEPEPLADLSGFKWEHRVVLFDHLESTDIQRLLVTYRNELSDRDILWFILGEGKVQSNYKGEIATDFSTRMRQQYRIGSHKIILIGKDGGVKSRLEQIDLEAIFTDIDAMPMRRQEMQQQEMQRQ</sequence>
<dbReference type="Proteomes" id="UP000679722">
    <property type="component" value="Unassembled WGS sequence"/>
</dbReference>
<comment type="caution">
    <text evidence="3">The sequence shown here is derived from an EMBL/GenBank/DDBJ whole genome shotgun (WGS) entry which is preliminary data.</text>
</comment>
<name>A0ABS5HB00_9GAMM</name>
<dbReference type="EMBL" id="JAGSSV010000007">
    <property type="protein sequence ID" value="MBR7888822.1"/>
    <property type="molecule type" value="Genomic_DNA"/>
</dbReference>
<reference evidence="4" key="1">
    <citation type="submission" date="2023-07" db="EMBL/GenBank/DDBJ databases">
        <title>Marinomonas vulgaris A79, complete genome.</title>
        <authorList>
            <person name="Ying J.-J."/>
        </authorList>
    </citation>
    <scope>NUCLEOTIDE SEQUENCE [LARGE SCALE GENOMIC DNA]</scope>
    <source>
        <strain evidence="4">A79</strain>
    </source>
</reference>
<evidence type="ECO:0000313" key="4">
    <source>
        <dbReference type="Proteomes" id="UP000679722"/>
    </source>
</evidence>
<evidence type="ECO:0000259" key="2">
    <source>
        <dbReference type="Pfam" id="PF13778"/>
    </source>
</evidence>
<proteinExistence type="predicted"/>
<keyword evidence="1" id="KW-0732">Signal</keyword>
<organism evidence="3 4">
    <name type="scientific">Marinomonas vulgaris</name>
    <dbReference type="NCBI Taxonomy" id="2823372"/>
    <lineage>
        <taxon>Bacteria</taxon>
        <taxon>Pseudomonadati</taxon>
        <taxon>Pseudomonadota</taxon>
        <taxon>Gammaproteobacteria</taxon>
        <taxon>Oceanospirillales</taxon>
        <taxon>Oceanospirillaceae</taxon>
        <taxon>Marinomonas</taxon>
    </lineage>
</organism>
<gene>
    <name evidence="3" type="ORF">J9B83_07675</name>
</gene>
<dbReference type="RefSeq" id="WP_211536167.1">
    <property type="nucleotide sequence ID" value="NZ_JAGSSV010000007.1"/>
</dbReference>